<evidence type="ECO:0000313" key="4">
    <source>
        <dbReference type="Proteomes" id="UP000267128"/>
    </source>
</evidence>
<name>A0A3N0CNI0_9ACTN</name>
<dbReference type="Pfam" id="PF11832">
    <property type="entry name" value="DUF3352"/>
    <property type="match status" value="1"/>
</dbReference>
<protein>
    <submittedName>
        <fullName evidence="3">DUF3352 domain-containing protein</fullName>
    </submittedName>
</protein>
<keyword evidence="2" id="KW-0472">Membrane</keyword>
<sequence>MSDTHPPEMPEGTEPTAPLPVDAEPTAQIPVAPAPEAAGRGKRRTAIIATVAVLVVAVLGGGAFATWKVFFAGGPQPAEALPTSTIAILSVDLNPSAGQKIEAIKAIRKFPALRENLGLETQDDLRKFLFEKATEAAGCKDFDFEKDVEPWIGKRAAVAAVDLGDDLPVPAIAIQVTDGDKAQAGFGKVARCGDFGTDFGFAVGDDYLIASDSAKHAQQILDDGAKKPLADDAAYQRWTDEAGDQGVLNFYVAKKAAQYLADGLDELGKSFTEGLTGGIDPSSSGGGGTSVPLKTECSDDPLGAAKDQLEKFDGLAGTVRFAGGGMELSLATRGVEQLDSSAAVGDKISKLPKDTAIAAGIGIPQGYASDLFTSFKCGAGAEANDFLKDAERETGLSFPGDLETLLGSAVTLSIGGDAPAKLNELDDPSNATIGLSIDGDASKIEDLIGKVETALGFKLSDIPIHLKTSDSRIVASPSEDYAEELLKDGSLGDTANFKNAVPNADKAAGVFYVNFDSGWRETLVEFAKELGASDDDVEVADENSKPLKSFGVSSWTEGSTSHVLIKLSTD</sequence>
<comment type="caution">
    <text evidence="3">The sequence shown here is derived from an EMBL/GenBank/DDBJ whole genome shotgun (WGS) entry which is preliminary data.</text>
</comment>
<proteinExistence type="predicted"/>
<keyword evidence="4" id="KW-1185">Reference proteome</keyword>
<keyword evidence="2" id="KW-1133">Transmembrane helix</keyword>
<organism evidence="3 4">
    <name type="scientific">Nocardioides marmoriginsengisoli</name>
    <dbReference type="NCBI Taxonomy" id="661483"/>
    <lineage>
        <taxon>Bacteria</taxon>
        <taxon>Bacillati</taxon>
        <taxon>Actinomycetota</taxon>
        <taxon>Actinomycetes</taxon>
        <taxon>Propionibacteriales</taxon>
        <taxon>Nocardioidaceae</taxon>
        <taxon>Nocardioides</taxon>
    </lineage>
</organism>
<evidence type="ECO:0000256" key="1">
    <source>
        <dbReference type="SAM" id="MobiDB-lite"/>
    </source>
</evidence>
<dbReference type="Proteomes" id="UP000267128">
    <property type="component" value="Unassembled WGS sequence"/>
</dbReference>
<feature type="region of interest" description="Disordered" evidence="1">
    <location>
        <begin position="1"/>
        <end position="23"/>
    </location>
</feature>
<gene>
    <name evidence="3" type="ORF">EFK50_03125</name>
</gene>
<evidence type="ECO:0000313" key="3">
    <source>
        <dbReference type="EMBL" id="RNL64985.1"/>
    </source>
</evidence>
<feature type="transmembrane region" description="Helical" evidence="2">
    <location>
        <begin position="46"/>
        <end position="67"/>
    </location>
</feature>
<reference evidence="3 4" key="1">
    <citation type="submission" date="2018-11" db="EMBL/GenBank/DDBJ databases">
        <authorList>
            <person name="Li F."/>
        </authorList>
    </citation>
    <scope>NUCLEOTIDE SEQUENCE [LARGE SCALE GENOMIC DNA]</scope>
    <source>
        <strain evidence="3 4">Gsoil 097</strain>
    </source>
</reference>
<dbReference type="InterPro" id="IPR021787">
    <property type="entry name" value="DUF3352"/>
</dbReference>
<evidence type="ECO:0000256" key="2">
    <source>
        <dbReference type="SAM" id="Phobius"/>
    </source>
</evidence>
<dbReference type="EMBL" id="RJSE01000003">
    <property type="protein sequence ID" value="RNL64985.1"/>
    <property type="molecule type" value="Genomic_DNA"/>
</dbReference>
<dbReference type="AlphaFoldDB" id="A0A3N0CNI0"/>
<accession>A0A3N0CNI0</accession>
<keyword evidence="2" id="KW-0812">Transmembrane</keyword>
<dbReference type="RefSeq" id="WP_123226088.1">
    <property type="nucleotide sequence ID" value="NZ_RJSE01000003.1"/>
</dbReference>
<dbReference type="OrthoDB" id="5241887at2"/>